<organism evidence="1 2">
    <name type="scientific">Racocetra persica</name>
    <dbReference type="NCBI Taxonomy" id="160502"/>
    <lineage>
        <taxon>Eukaryota</taxon>
        <taxon>Fungi</taxon>
        <taxon>Fungi incertae sedis</taxon>
        <taxon>Mucoromycota</taxon>
        <taxon>Glomeromycotina</taxon>
        <taxon>Glomeromycetes</taxon>
        <taxon>Diversisporales</taxon>
        <taxon>Gigasporaceae</taxon>
        <taxon>Racocetra</taxon>
    </lineage>
</organism>
<evidence type="ECO:0000313" key="1">
    <source>
        <dbReference type="EMBL" id="CAG8544584.1"/>
    </source>
</evidence>
<dbReference type="EMBL" id="CAJVQC010004743">
    <property type="protein sequence ID" value="CAG8544584.1"/>
    <property type="molecule type" value="Genomic_DNA"/>
</dbReference>
<proteinExistence type="predicted"/>
<gene>
    <name evidence="1" type="ORF">RPERSI_LOCUS3697</name>
</gene>
<sequence length="238" mass="28036">MTLPNSTIQNNSFMNLEADFNLAQNQIFRSDLTINNEYEIELNLQNQNFSSENEMYDLLLEVRKHQAIISLTNDESQEDIDNQTFSLDNEINSSQNISDNEESHENPLRLYRGLKFDIWDEVEKFVKSYAFCYTQTRFTASIQSTQCVESMNTIIKKEVSHSSTLLYLVDAIQNHLNEEQLSKYFLYDATEIFYNWDQCLQEPENIVENGCLKDDYERHQIDLKSLLQILEHDDIIQI</sequence>
<accession>A0ACA9LRE0</accession>
<name>A0ACA9LRE0_9GLOM</name>
<keyword evidence="2" id="KW-1185">Reference proteome</keyword>
<dbReference type="Proteomes" id="UP000789920">
    <property type="component" value="Unassembled WGS sequence"/>
</dbReference>
<protein>
    <submittedName>
        <fullName evidence="1">6039_t:CDS:1</fullName>
    </submittedName>
</protein>
<comment type="caution">
    <text evidence="1">The sequence shown here is derived from an EMBL/GenBank/DDBJ whole genome shotgun (WGS) entry which is preliminary data.</text>
</comment>
<evidence type="ECO:0000313" key="2">
    <source>
        <dbReference type="Proteomes" id="UP000789920"/>
    </source>
</evidence>
<reference evidence="1" key="1">
    <citation type="submission" date="2021-06" db="EMBL/GenBank/DDBJ databases">
        <authorList>
            <person name="Kallberg Y."/>
            <person name="Tangrot J."/>
            <person name="Rosling A."/>
        </authorList>
    </citation>
    <scope>NUCLEOTIDE SEQUENCE</scope>
    <source>
        <strain evidence="1">MA461A</strain>
    </source>
</reference>